<feature type="signal peptide" evidence="2">
    <location>
        <begin position="1"/>
        <end position="16"/>
    </location>
</feature>
<proteinExistence type="predicted"/>
<evidence type="ECO:0000256" key="1">
    <source>
        <dbReference type="SAM" id="MobiDB-lite"/>
    </source>
</evidence>
<keyword evidence="2" id="KW-0732">Signal</keyword>
<accession>A0A852RLU7</accession>
<gene>
    <name evidence="4" type="ORF">BJ958_000570</name>
</gene>
<sequence length="246" mass="23592">MSLSLLRPLAAGAVLAVLLTGCGDDVSTPAVSAGTADDTAPSTAGMPGTFGEIAAADGDVLQVRNQMTGQVAVTVTGDTTITSQAAATRGDVAAGVCVVVRSADADDASDAAAVTAASVAVSPAGDEGCTGGFGGPGGGTGRRPADMPTERPSGMPSRPPGGGRGGFGTVGRVSSVTDGGFVVDGPNGSVTVTVGTDTTYTKQVSAAAGALTVGRCVRVQGDADDTGAVTATSVQVSDKVDDQCGL</sequence>
<name>A0A852RLU7_9ACTN</name>
<dbReference type="Proteomes" id="UP000582231">
    <property type="component" value="Unassembled WGS sequence"/>
</dbReference>
<reference evidence="4 5" key="1">
    <citation type="submission" date="2020-07" db="EMBL/GenBank/DDBJ databases">
        <title>Sequencing the genomes of 1000 actinobacteria strains.</title>
        <authorList>
            <person name="Klenk H.-P."/>
        </authorList>
    </citation>
    <scope>NUCLEOTIDE SEQUENCE [LARGE SCALE GENOMIC DNA]</scope>
    <source>
        <strain evidence="4 5">DSM 19082</strain>
    </source>
</reference>
<feature type="region of interest" description="Disordered" evidence="1">
    <location>
        <begin position="128"/>
        <end position="166"/>
    </location>
</feature>
<dbReference type="AlphaFoldDB" id="A0A852RLU7"/>
<keyword evidence="5" id="KW-1185">Reference proteome</keyword>
<evidence type="ECO:0000256" key="2">
    <source>
        <dbReference type="SAM" id="SignalP"/>
    </source>
</evidence>
<dbReference type="PROSITE" id="PS51257">
    <property type="entry name" value="PROKAR_LIPOPROTEIN"/>
    <property type="match status" value="1"/>
</dbReference>
<dbReference type="EMBL" id="JACCBF010000001">
    <property type="protein sequence ID" value="NYD29024.1"/>
    <property type="molecule type" value="Genomic_DNA"/>
</dbReference>
<evidence type="ECO:0000313" key="5">
    <source>
        <dbReference type="Proteomes" id="UP000582231"/>
    </source>
</evidence>
<dbReference type="Pfam" id="PF18914">
    <property type="entry name" value="DUF5666"/>
    <property type="match status" value="1"/>
</dbReference>
<evidence type="ECO:0000259" key="3">
    <source>
        <dbReference type="Pfam" id="PF18914"/>
    </source>
</evidence>
<feature type="domain" description="DUF5666" evidence="3">
    <location>
        <begin position="171"/>
        <end position="234"/>
    </location>
</feature>
<comment type="caution">
    <text evidence="4">The sequence shown here is derived from an EMBL/GenBank/DDBJ whole genome shotgun (WGS) entry which is preliminary data.</text>
</comment>
<dbReference type="InterPro" id="IPR043724">
    <property type="entry name" value="DUF5666"/>
</dbReference>
<organism evidence="4 5">
    <name type="scientific">Nocardioides kongjuensis</name>
    <dbReference type="NCBI Taxonomy" id="349522"/>
    <lineage>
        <taxon>Bacteria</taxon>
        <taxon>Bacillati</taxon>
        <taxon>Actinomycetota</taxon>
        <taxon>Actinomycetes</taxon>
        <taxon>Propionibacteriales</taxon>
        <taxon>Nocardioidaceae</taxon>
        <taxon>Nocardioides</taxon>
    </lineage>
</organism>
<feature type="chain" id="PRO_5038831873" description="DUF5666 domain-containing protein" evidence="2">
    <location>
        <begin position="17"/>
        <end position="246"/>
    </location>
</feature>
<dbReference type="RefSeq" id="WP_179725367.1">
    <property type="nucleotide sequence ID" value="NZ_BAABEF010000001.1"/>
</dbReference>
<feature type="compositionally biased region" description="Gly residues" evidence="1">
    <location>
        <begin position="128"/>
        <end position="141"/>
    </location>
</feature>
<protein>
    <recommendedName>
        <fullName evidence="3">DUF5666 domain-containing protein</fullName>
    </recommendedName>
</protein>
<evidence type="ECO:0000313" key="4">
    <source>
        <dbReference type="EMBL" id="NYD29024.1"/>
    </source>
</evidence>